<keyword evidence="3" id="KW-1185">Reference proteome</keyword>
<reference evidence="3" key="1">
    <citation type="journal article" date="2019" name="Int. J. Syst. Evol. Microbiol.">
        <title>The Global Catalogue of Microorganisms (GCM) 10K type strain sequencing project: providing services to taxonomists for standard genome sequencing and annotation.</title>
        <authorList>
            <consortium name="The Broad Institute Genomics Platform"/>
            <consortium name="The Broad Institute Genome Sequencing Center for Infectious Disease"/>
            <person name="Wu L."/>
            <person name="Ma J."/>
        </authorList>
    </citation>
    <scope>NUCLEOTIDE SEQUENCE [LARGE SCALE GENOMIC DNA]</scope>
    <source>
        <strain evidence="3">CGMCC 1.15480</strain>
    </source>
</reference>
<keyword evidence="1" id="KW-0472">Membrane</keyword>
<comment type="caution">
    <text evidence="2">The sequence shown here is derived from an EMBL/GenBank/DDBJ whole genome shotgun (WGS) entry which is preliminary data.</text>
</comment>
<evidence type="ECO:0000313" key="3">
    <source>
        <dbReference type="Proteomes" id="UP000597761"/>
    </source>
</evidence>
<dbReference type="RefSeq" id="WP_188664637.1">
    <property type="nucleotide sequence ID" value="NZ_BMJI01000001.1"/>
</dbReference>
<name>A0ABQ1NJF9_9MICC</name>
<feature type="transmembrane region" description="Helical" evidence="1">
    <location>
        <begin position="89"/>
        <end position="109"/>
    </location>
</feature>
<accession>A0ABQ1NJF9</accession>
<feature type="transmembrane region" description="Helical" evidence="1">
    <location>
        <begin position="137"/>
        <end position="156"/>
    </location>
</feature>
<organism evidence="2 3">
    <name type="scientific">Tersicoccus solisilvae</name>
    <dbReference type="NCBI Taxonomy" id="1882339"/>
    <lineage>
        <taxon>Bacteria</taxon>
        <taxon>Bacillati</taxon>
        <taxon>Actinomycetota</taxon>
        <taxon>Actinomycetes</taxon>
        <taxon>Micrococcales</taxon>
        <taxon>Micrococcaceae</taxon>
        <taxon>Tersicoccus</taxon>
    </lineage>
</organism>
<evidence type="ECO:0000313" key="2">
    <source>
        <dbReference type="EMBL" id="GGC78059.1"/>
    </source>
</evidence>
<feature type="transmembrane region" description="Helical" evidence="1">
    <location>
        <begin position="61"/>
        <end position="82"/>
    </location>
</feature>
<feature type="transmembrane region" description="Helical" evidence="1">
    <location>
        <begin position="34"/>
        <end position="55"/>
    </location>
</feature>
<dbReference type="EMBL" id="BMJI01000001">
    <property type="protein sequence ID" value="GGC78059.1"/>
    <property type="molecule type" value="Genomic_DNA"/>
</dbReference>
<keyword evidence="1" id="KW-0812">Transmembrane</keyword>
<evidence type="ECO:0000256" key="1">
    <source>
        <dbReference type="SAM" id="Phobius"/>
    </source>
</evidence>
<protein>
    <submittedName>
        <fullName evidence="2">Uncharacterized protein</fullName>
    </submittedName>
</protein>
<sequence>MTLSLFPARRRVLAVSSAASVTPARRVEVLRAVVVRRGAAALVALGVPAHVALLATHGHDVGVGVVLAVMTAACAECAVKVWRRPDRRALGAVIGMSLAMAVLHVALALGPLAGHHAGAGAGVAELHGHGVGTHRPAAMLAVAALDIGAAWVAALAQRVSR</sequence>
<dbReference type="Proteomes" id="UP000597761">
    <property type="component" value="Unassembled WGS sequence"/>
</dbReference>
<keyword evidence="1" id="KW-1133">Transmembrane helix</keyword>
<gene>
    <name evidence="2" type="ORF">GCM10011512_00740</name>
</gene>
<proteinExistence type="predicted"/>